<dbReference type="InterPro" id="IPR001810">
    <property type="entry name" value="F-box_dom"/>
</dbReference>
<dbReference type="OrthoDB" id="1224288at2759"/>
<dbReference type="Gene3D" id="1.20.1280.50">
    <property type="match status" value="1"/>
</dbReference>
<sequence length="480" mass="55387">METSLAKPKVLGASITSTNEGIDKISYLPDEILHNILSFLYIFYVVQLSILSKRWNYICRTMPYLHFDIIRFGNERVKRLWDWQLAEKFKDFINWVLISQCATNTSLACFKLCSSNFFDKMAIFRWIRVITKRNVRELVLSICLDEPFELPYCVVTCESLQVLKLQLSGDMLKLPNHLGFCQLKLLHLEKVELSNEHLTSSLFSTCPHLEKLILGDCTFGAMTVLDIASTSLVYVYLVNYINNGQSYINCSVKISCPNLKVLKYGAPMAKDIIIENPFSIEIVHIFFYDPDDHIKEIGMLVHKMIKNVHSTSALKLCMGSVSGLYSVSHEVRNFPVTFYKLKSLKLTVGIDEFCMQVMILLLKHSPNLEVLNLFSDENFGWDENWRLHDPSESIVCLESHLKLIKLAGFKYEENEMELLRFFLKNARVLEKLIVVWADYADILEEASEVVLKYPRTSSHVVVTFLDVNPKSKSHYLHSVF</sequence>
<dbReference type="PROSITE" id="PS50181">
    <property type="entry name" value="FBOX"/>
    <property type="match status" value="1"/>
</dbReference>
<dbReference type="Proteomes" id="UP000189701">
    <property type="component" value="Unplaced"/>
</dbReference>
<dbReference type="SUPFAM" id="SSF81383">
    <property type="entry name" value="F-box domain"/>
    <property type="match status" value="1"/>
</dbReference>
<organism evidence="2 3">
    <name type="scientific">Nicotiana sylvestris</name>
    <name type="common">Wood tobacco</name>
    <name type="synonym">South American tobacco</name>
    <dbReference type="NCBI Taxonomy" id="4096"/>
    <lineage>
        <taxon>Eukaryota</taxon>
        <taxon>Viridiplantae</taxon>
        <taxon>Streptophyta</taxon>
        <taxon>Embryophyta</taxon>
        <taxon>Tracheophyta</taxon>
        <taxon>Spermatophyta</taxon>
        <taxon>Magnoliopsida</taxon>
        <taxon>eudicotyledons</taxon>
        <taxon>Gunneridae</taxon>
        <taxon>Pentapetalae</taxon>
        <taxon>asterids</taxon>
        <taxon>lamiids</taxon>
        <taxon>Solanales</taxon>
        <taxon>Solanaceae</taxon>
        <taxon>Nicotianoideae</taxon>
        <taxon>Nicotianeae</taxon>
        <taxon>Nicotiana</taxon>
    </lineage>
</organism>
<dbReference type="STRING" id="4096.A0A1U7W1P0"/>
<dbReference type="SMART" id="SM00256">
    <property type="entry name" value="FBOX"/>
    <property type="match status" value="1"/>
</dbReference>
<reference evidence="2" key="1">
    <citation type="journal article" date="2013" name="Genome Biol.">
        <title>Reference genomes and transcriptomes of Nicotiana sylvestris and Nicotiana tomentosiformis.</title>
        <authorList>
            <person name="Sierro N."/>
            <person name="Battey J.N."/>
            <person name="Ouadi S."/>
            <person name="Bovet L."/>
            <person name="Goepfert S."/>
            <person name="Bakaher N."/>
            <person name="Peitsch M.C."/>
            <person name="Ivanov N.V."/>
        </authorList>
    </citation>
    <scope>NUCLEOTIDE SEQUENCE [LARGE SCALE GENOMIC DNA]</scope>
</reference>
<feature type="domain" description="F-box" evidence="1">
    <location>
        <begin position="22"/>
        <end position="70"/>
    </location>
</feature>
<dbReference type="GeneID" id="104219557"/>
<dbReference type="InterPro" id="IPR006566">
    <property type="entry name" value="FBD"/>
</dbReference>
<evidence type="ECO:0000313" key="3">
    <source>
        <dbReference type="RefSeq" id="XP_009768554.1"/>
    </source>
</evidence>
<reference evidence="3" key="2">
    <citation type="submission" date="2025-08" db="UniProtKB">
        <authorList>
            <consortium name="RefSeq"/>
        </authorList>
    </citation>
    <scope>IDENTIFICATION</scope>
    <source>
        <tissue evidence="3">Leaf</tissue>
    </source>
</reference>
<dbReference type="Gene3D" id="3.80.10.10">
    <property type="entry name" value="Ribonuclease Inhibitor"/>
    <property type="match status" value="1"/>
</dbReference>
<dbReference type="InterPro" id="IPR050232">
    <property type="entry name" value="FBL13/AtMIF1-like"/>
</dbReference>
<dbReference type="Pfam" id="PF08387">
    <property type="entry name" value="FBD"/>
    <property type="match status" value="1"/>
</dbReference>
<dbReference type="KEGG" id="nsy:104219557"/>
<gene>
    <name evidence="3" type="primary">LOC104219557</name>
</gene>
<dbReference type="PANTHER" id="PTHR31900:SF30">
    <property type="entry name" value="SUPERFAMILY PROTEIN, PUTATIVE-RELATED"/>
    <property type="match status" value="1"/>
</dbReference>
<dbReference type="SUPFAM" id="SSF52047">
    <property type="entry name" value="RNI-like"/>
    <property type="match status" value="1"/>
</dbReference>
<dbReference type="InterPro" id="IPR032675">
    <property type="entry name" value="LRR_dom_sf"/>
</dbReference>
<dbReference type="AlphaFoldDB" id="A0A1U7W1P0"/>
<proteinExistence type="predicted"/>
<evidence type="ECO:0000313" key="2">
    <source>
        <dbReference type="Proteomes" id="UP000189701"/>
    </source>
</evidence>
<dbReference type="SMART" id="SM00579">
    <property type="entry name" value="FBD"/>
    <property type="match status" value="1"/>
</dbReference>
<name>A0A1U7W1P0_NICSY</name>
<evidence type="ECO:0000259" key="1">
    <source>
        <dbReference type="PROSITE" id="PS50181"/>
    </source>
</evidence>
<dbReference type="RefSeq" id="XP_009768554.1">
    <property type="nucleotide sequence ID" value="XM_009770252.1"/>
</dbReference>
<accession>A0A1U7W1P0</accession>
<dbReference type="PANTHER" id="PTHR31900">
    <property type="entry name" value="F-BOX/RNI SUPERFAMILY PROTEIN-RELATED"/>
    <property type="match status" value="1"/>
</dbReference>
<dbReference type="Pfam" id="PF00646">
    <property type="entry name" value="F-box"/>
    <property type="match status" value="1"/>
</dbReference>
<dbReference type="InterPro" id="IPR036047">
    <property type="entry name" value="F-box-like_dom_sf"/>
</dbReference>
<dbReference type="eggNOG" id="ENOG502RYTW">
    <property type="taxonomic scope" value="Eukaryota"/>
</dbReference>
<protein>
    <submittedName>
        <fullName evidence="3">FBD-associated F-box protein At2g26860-like</fullName>
    </submittedName>
</protein>
<keyword evidence="2" id="KW-1185">Reference proteome</keyword>